<dbReference type="GO" id="GO:0090313">
    <property type="term" value="P:regulation of protein targeting to membrane"/>
    <property type="evidence" value="ECO:0007669"/>
    <property type="project" value="TreeGrafter"/>
</dbReference>
<dbReference type="InterPro" id="IPR052894">
    <property type="entry name" value="AsmA-related"/>
</dbReference>
<name>A0A177LU59_METMH</name>
<protein>
    <recommendedName>
        <fullName evidence="2">AsmA domain-containing protein</fullName>
    </recommendedName>
</protein>
<dbReference type="Pfam" id="PF05170">
    <property type="entry name" value="AsmA"/>
    <property type="match status" value="2"/>
</dbReference>
<dbReference type="AlphaFoldDB" id="A0A177LU59"/>
<gene>
    <name evidence="3" type="ORF">A1353_23710</name>
</gene>
<evidence type="ECO:0000256" key="1">
    <source>
        <dbReference type="SAM" id="Phobius"/>
    </source>
</evidence>
<dbReference type="PANTHER" id="PTHR30441:SF9">
    <property type="entry name" value="ASMA FAMILY PROTEIN YHJG"/>
    <property type="match status" value="1"/>
</dbReference>
<reference evidence="3 4" key="1">
    <citation type="submission" date="2016-03" db="EMBL/GenBank/DDBJ databases">
        <authorList>
            <person name="Ploux O."/>
        </authorList>
    </citation>
    <scope>NUCLEOTIDE SEQUENCE [LARGE SCALE GENOMIC DNA]</scope>
    <source>
        <strain evidence="3 4">R-45371</strain>
    </source>
</reference>
<organism evidence="3 4">
    <name type="scientific">Methylomonas methanica</name>
    <dbReference type="NCBI Taxonomy" id="421"/>
    <lineage>
        <taxon>Bacteria</taxon>
        <taxon>Pseudomonadati</taxon>
        <taxon>Pseudomonadota</taxon>
        <taxon>Gammaproteobacteria</taxon>
        <taxon>Methylococcales</taxon>
        <taxon>Methylococcaceae</taxon>
        <taxon>Methylomonas</taxon>
    </lineage>
</organism>
<feature type="domain" description="AsmA" evidence="2">
    <location>
        <begin position="13"/>
        <end position="138"/>
    </location>
</feature>
<dbReference type="GO" id="GO:0005886">
    <property type="term" value="C:plasma membrane"/>
    <property type="evidence" value="ECO:0007669"/>
    <property type="project" value="TreeGrafter"/>
</dbReference>
<dbReference type="RefSeq" id="WP_197492642.1">
    <property type="nucleotide sequence ID" value="NZ_LUUH01000105.1"/>
</dbReference>
<accession>A0A177LU59</accession>
<keyword evidence="1" id="KW-0812">Transmembrane</keyword>
<dbReference type="InterPro" id="IPR007844">
    <property type="entry name" value="AsmA"/>
</dbReference>
<dbReference type="Proteomes" id="UP000077763">
    <property type="component" value="Unassembled WGS sequence"/>
</dbReference>
<evidence type="ECO:0000259" key="2">
    <source>
        <dbReference type="Pfam" id="PF05170"/>
    </source>
</evidence>
<proteinExistence type="predicted"/>
<sequence>MNFKLITLNRLFLVILLIGLFAFGSMLIIFSYSDNFRVWFIENSVNTENLKLDIKGQTILEIGWQPELTLNNISIKNTVWPSPENLAQIDKLSLQFSISRLFHGDIFINDLSISKPELFLLKNKKGDANWRFSGSKADAYALELPVIFENLHIVSGIFHYYDEIRDMNFEGDIDSLKGSGGWQLPITIESKGSYQHKTLNIQAAAGSYAELRSENNPYPVKLNMVFGQTEIAIRGTVTHPLQAPDPKLKLSFAGDDISELFPLIGIPLPPSPAYKITGDLSRQDRTWRFDNFNGEIGHSDLQGTVLINPTRELLYFDMDLFAKTLDLADLSGFIGGEPNLTDQSVTEDNALIPERHFNFKQIRAANGKARLRATNILNKEIPLSNFDGQISLNKGVLTFEPVTFGIDDGRINLWMSAYGSQNPPDVDIQINVIDLPLSKLIGEVKDIQNTLGKINGKLKIKGSGNSLKDILSSANGEAYLVQYDGKISALIVELIGLDIFHALGYYISGDIQIPILCAIVDVDINNGIGKSKTLLLNTKDSVVHGNGYLSFKNETFEVAMTPYPRDFSPLTLRSTLNVSGTILKPKFSIDPLSTLMLLPPIDIGEVEKIDCQKMIRGAKD</sequence>
<dbReference type="PANTHER" id="PTHR30441">
    <property type="entry name" value="DUF748 DOMAIN-CONTAINING PROTEIN"/>
    <property type="match status" value="1"/>
</dbReference>
<keyword evidence="1" id="KW-0472">Membrane</keyword>
<keyword evidence="1" id="KW-1133">Transmembrane helix</keyword>
<dbReference type="EMBL" id="LUUH01000105">
    <property type="protein sequence ID" value="OAH96995.1"/>
    <property type="molecule type" value="Genomic_DNA"/>
</dbReference>
<feature type="domain" description="AsmA" evidence="2">
    <location>
        <begin position="162"/>
        <end position="530"/>
    </location>
</feature>
<comment type="caution">
    <text evidence="3">The sequence shown here is derived from an EMBL/GenBank/DDBJ whole genome shotgun (WGS) entry which is preliminary data.</text>
</comment>
<evidence type="ECO:0000313" key="4">
    <source>
        <dbReference type="Proteomes" id="UP000077763"/>
    </source>
</evidence>
<feature type="transmembrane region" description="Helical" evidence="1">
    <location>
        <begin position="12"/>
        <end position="32"/>
    </location>
</feature>
<evidence type="ECO:0000313" key="3">
    <source>
        <dbReference type="EMBL" id="OAH96995.1"/>
    </source>
</evidence>